<evidence type="ECO:0000313" key="2">
    <source>
        <dbReference type="EMBL" id="RDB58698.1"/>
    </source>
</evidence>
<dbReference type="GO" id="GO:0005829">
    <property type="term" value="C:cytosol"/>
    <property type="evidence" value="ECO:0007669"/>
    <property type="project" value="TreeGrafter"/>
</dbReference>
<dbReference type="Pfam" id="PF00781">
    <property type="entry name" value="DAGK_cat"/>
    <property type="match status" value="1"/>
</dbReference>
<dbReference type="Gene3D" id="2.60.200.40">
    <property type="match status" value="1"/>
</dbReference>
<dbReference type="InterPro" id="IPR004363">
    <property type="entry name" value="Methylgl_synth"/>
</dbReference>
<dbReference type="GO" id="GO:0008929">
    <property type="term" value="F:methylglyoxal synthase activity"/>
    <property type="evidence" value="ECO:0007669"/>
    <property type="project" value="InterPro"/>
</dbReference>
<dbReference type="PROSITE" id="PS50146">
    <property type="entry name" value="DAGK"/>
    <property type="match status" value="1"/>
</dbReference>
<dbReference type="InterPro" id="IPR017438">
    <property type="entry name" value="ATP-NAD_kinase_N"/>
</dbReference>
<feature type="domain" description="DAGKc" evidence="1">
    <location>
        <begin position="1"/>
        <end position="124"/>
    </location>
</feature>
<proteinExistence type="predicted"/>
<dbReference type="AlphaFoldDB" id="A0A369LKX7"/>
<dbReference type="InterPro" id="IPR045540">
    <property type="entry name" value="YegS/DAGK_C"/>
</dbReference>
<comment type="caution">
    <text evidence="2">The sequence shown here is derived from an EMBL/GenBank/DDBJ whole genome shotgun (WGS) entry which is preliminary data.</text>
</comment>
<evidence type="ECO:0000313" key="3">
    <source>
        <dbReference type="Proteomes" id="UP000253975"/>
    </source>
</evidence>
<gene>
    <name evidence="2" type="ORF">C1881_05310</name>
</gene>
<dbReference type="PANTHER" id="PTHR30492:SF0">
    <property type="entry name" value="METHYLGLYOXAL SYNTHASE"/>
    <property type="match status" value="1"/>
</dbReference>
<dbReference type="Gene3D" id="3.40.50.10330">
    <property type="entry name" value="Probable inorganic polyphosphate/atp-NAD kinase, domain 1"/>
    <property type="match status" value="1"/>
</dbReference>
<sequence>MKALIINNLASGYRDGSIYDFVRSFTEDGDEVCMRSTDGTTSIDDLLDDASDFDVVVASGGDGTVTSVAYALANTGVPLLPYPAGTANLLSLNLAQPNEPHALAKLARRCETLDFDVAEIEAEGEKHGFMIMAGAGYDATIMESAAPNKKFFGTVAYFLAAGSNIVPQRSKIAVTIDGECHETEGLGVLVINFSKIQFDISFTHTNQPRDGMLDVIVMKAKNAFELLPAVFAAMLDRDGDFPERGDSLEIYQGKEVRVEADPAFEIQYDGEVPKSKTPFVARILPKAVRVVISDEGKALFE</sequence>
<dbReference type="Pfam" id="PF19279">
    <property type="entry name" value="YegS_C"/>
    <property type="match status" value="1"/>
</dbReference>
<accession>A0A369LKX7</accession>
<dbReference type="GO" id="GO:0016301">
    <property type="term" value="F:kinase activity"/>
    <property type="evidence" value="ECO:0007669"/>
    <property type="project" value="UniProtKB-KW"/>
</dbReference>
<evidence type="ECO:0000259" key="1">
    <source>
        <dbReference type="PROSITE" id="PS50146"/>
    </source>
</evidence>
<dbReference type="GO" id="GO:0019242">
    <property type="term" value="P:methylglyoxal biosynthetic process"/>
    <property type="evidence" value="ECO:0007669"/>
    <property type="project" value="InterPro"/>
</dbReference>
<keyword evidence="2" id="KW-0808">Transferase</keyword>
<name>A0A369LKX7_9ACTN</name>
<dbReference type="RefSeq" id="WP_114615498.1">
    <property type="nucleotide sequence ID" value="NZ_PPTO01000007.1"/>
</dbReference>
<reference evidence="2 3" key="1">
    <citation type="journal article" date="2018" name="Elife">
        <title>Discovery and characterization of a prevalent human gut bacterial enzyme sufficient for the inactivation of a family of plant toxins.</title>
        <authorList>
            <person name="Koppel N."/>
            <person name="Bisanz J.E."/>
            <person name="Pandelia M.E."/>
            <person name="Turnbaugh P.J."/>
            <person name="Balskus E.P."/>
        </authorList>
    </citation>
    <scope>NUCLEOTIDE SEQUENCE [LARGE SCALE GENOMIC DNA]</scope>
    <source>
        <strain evidence="2 3">OB21 GAM31</strain>
    </source>
</reference>
<organism evidence="2 3">
    <name type="scientific">Slackia isoflavoniconvertens</name>
    <dbReference type="NCBI Taxonomy" id="572010"/>
    <lineage>
        <taxon>Bacteria</taxon>
        <taxon>Bacillati</taxon>
        <taxon>Actinomycetota</taxon>
        <taxon>Coriobacteriia</taxon>
        <taxon>Eggerthellales</taxon>
        <taxon>Eggerthellaceae</taxon>
        <taxon>Slackia</taxon>
    </lineage>
</organism>
<keyword evidence="2" id="KW-0418">Kinase</keyword>
<protein>
    <submittedName>
        <fullName evidence="2">Diacylglycerol kinase</fullName>
    </submittedName>
</protein>
<dbReference type="InterPro" id="IPR016064">
    <property type="entry name" value="NAD/diacylglycerol_kinase_sf"/>
</dbReference>
<dbReference type="InterPro" id="IPR001206">
    <property type="entry name" value="Diacylglycerol_kinase_cat_dom"/>
</dbReference>
<dbReference type="EMBL" id="PPTO01000007">
    <property type="protein sequence ID" value="RDB58698.1"/>
    <property type="molecule type" value="Genomic_DNA"/>
</dbReference>
<dbReference type="PANTHER" id="PTHR30492">
    <property type="entry name" value="METHYLGLYOXAL SYNTHASE"/>
    <property type="match status" value="1"/>
</dbReference>
<dbReference type="SUPFAM" id="SSF111331">
    <property type="entry name" value="NAD kinase/diacylglycerol kinase-like"/>
    <property type="match status" value="1"/>
</dbReference>
<dbReference type="Proteomes" id="UP000253975">
    <property type="component" value="Unassembled WGS sequence"/>
</dbReference>